<dbReference type="AlphaFoldDB" id="A0ABD2IM86"/>
<dbReference type="Gene3D" id="2.60.210.10">
    <property type="entry name" value="Apoptosis, Tumor Necrosis Factor Receptor Associated Protein 2, Chain A"/>
    <property type="match status" value="1"/>
</dbReference>
<sequence>MFRHDKGQIEVPDIEIGAFKVMLTFIYTMRFNGLDTNNWLEVLKAADKYNITGLVKECANFPIEKLPNVFVAFKQALLLNMEALHWADEQCRQNDIECSAENRGKMLDKVLPNIRFPLIPKEDFTKSVVPTGVLTIEEVISIYQHYSHQNLSDVPGLIPLKFPTHRRIKYEDTIEMEIEKVSEFALEEVGSDRLSEAMNIWGFSWKILAKINTKNTKNNEKWLGFYLYNDGTKKVEKHAGAQSCAPKRERPTDGAQP</sequence>
<dbReference type="Gene3D" id="3.30.710.10">
    <property type="entry name" value="Potassium Channel Kv1.1, Chain A"/>
    <property type="match status" value="1"/>
</dbReference>
<gene>
    <name evidence="3" type="ORF">niasHS_011324</name>
</gene>
<feature type="compositionally biased region" description="Basic and acidic residues" evidence="1">
    <location>
        <begin position="246"/>
        <end position="257"/>
    </location>
</feature>
<accession>A0ABD2IM86</accession>
<evidence type="ECO:0000259" key="2">
    <source>
        <dbReference type="Pfam" id="PF00651"/>
    </source>
</evidence>
<protein>
    <recommendedName>
        <fullName evidence="2">BTB domain-containing protein</fullName>
    </recommendedName>
</protein>
<dbReference type="EMBL" id="JBICCN010000295">
    <property type="protein sequence ID" value="KAL3080391.1"/>
    <property type="molecule type" value="Genomic_DNA"/>
</dbReference>
<evidence type="ECO:0000313" key="4">
    <source>
        <dbReference type="Proteomes" id="UP001620645"/>
    </source>
</evidence>
<organism evidence="3 4">
    <name type="scientific">Heterodera schachtii</name>
    <name type="common">Sugarbeet cyst nematode worm</name>
    <name type="synonym">Tylenchus schachtii</name>
    <dbReference type="NCBI Taxonomy" id="97005"/>
    <lineage>
        <taxon>Eukaryota</taxon>
        <taxon>Metazoa</taxon>
        <taxon>Ecdysozoa</taxon>
        <taxon>Nematoda</taxon>
        <taxon>Chromadorea</taxon>
        <taxon>Rhabditida</taxon>
        <taxon>Tylenchina</taxon>
        <taxon>Tylenchomorpha</taxon>
        <taxon>Tylenchoidea</taxon>
        <taxon>Heteroderidae</taxon>
        <taxon>Heteroderinae</taxon>
        <taxon>Heterodera</taxon>
    </lineage>
</organism>
<dbReference type="InterPro" id="IPR000210">
    <property type="entry name" value="BTB/POZ_dom"/>
</dbReference>
<dbReference type="Proteomes" id="UP001620645">
    <property type="component" value="Unassembled WGS sequence"/>
</dbReference>
<proteinExistence type="predicted"/>
<feature type="region of interest" description="Disordered" evidence="1">
    <location>
        <begin position="238"/>
        <end position="257"/>
    </location>
</feature>
<reference evidence="3 4" key="1">
    <citation type="submission" date="2024-10" db="EMBL/GenBank/DDBJ databases">
        <authorList>
            <person name="Kim D."/>
        </authorList>
    </citation>
    <scope>NUCLEOTIDE SEQUENCE [LARGE SCALE GENOMIC DNA]</scope>
    <source>
        <strain evidence="3">Taebaek</strain>
    </source>
</reference>
<dbReference type="PANTHER" id="PTHR45774">
    <property type="entry name" value="BTB/POZ DOMAIN-CONTAINING"/>
    <property type="match status" value="1"/>
</dbReference>
<dbReference type="Pfam" id="PF00651">
    <property type="entry name" value="BTB"/>
    <property type="match status" value="1"/>
</dbReference>
<evidence type="ECO:0000313" key="3">
    <source>
        <dbReference type="EMBL" id="KAL3080391.1"/>
    </source>
</evidence>
<dbReference type="InterPro" id="IPR011333">
    <property type="entry name" value="SKP1/BTB/POZ_sf"/>
</dbReference>
<dbReference type="InterPro" id="IPR008974">
    <property type="entry name" value="TRAF-like"/>
</dbReference>
<name>A0ABD2IM86_HETSC</name>
<dbReference type="SUPFAM" id="SSF54695">
    <property type="entry name" value="POZ domain"/>
    <property type="match status" value="1"/>
</dbReference>
<comment type="caution">
    <text evidence="3">The sequence shown here is derived from an EMBL/GenBank/DDBJ whole genome shotgun (WGS) entry which is preliminary data.</text>
</comment>
<feature type="domain" description="BTB" evidence="2">
    <location>
        <begin position="5"/>
        <end position="65"/>
    </location>
</feature>
<evidence type="ECO:0000256" key="1">
    <source>
        <dbReference type="SAM" id="MobiDB-lite"/>
    </source>
</evidence>
<keyword evidence="4" id="KW-1185">Reference proteome</keyword>